<dbReference type="EMBL" id="BTSX01000003">
    <property type="protein sequence ID" value="GMS90147.1"/>
    <property type="molecule type" value="Genomic_DNA"/>
</dbReference>
<evidence type="ECO:0000313" key="2">
    <source>
        <dbReference type="Proteomes" id="UP001432027"/>
    </source>
</evidence>
<organism evidence="1 2">
    <name type="scientific">Pristionchus entomophagus</name>
    <dbReference type="NCBI Taxonomy" id="358040"/>
    <lineage>
        <taxon>Eukaryota</taxon>
        <taxon>Metazoa</taxon>
        <taxon>Ecdysozoa</taxon>
        <taxon>Nematoda</taxon>
        <taxon>Chromadorea</taxon>
        <taxon>Rhabditida</taxon>
        <taxon>Rhabditina</taxon>
        <taxon>Diplogasteromorpha</taxon>
        <taxon>Diplogasteroidea</taxon>
        <taxon>Neodiplogasteridae</taxon>
        <taxon>Pristionchus</taxon>
    </lineage>
</organism>
<comment type="caution">
    <text evidence="1">The sequence shown here is derived from an EMBL/GenBank/DDBJ whole genome shotgun (WGS) entry which is preliminary data.</text>
</comment>
<proteinExistence type="predicted"/>
<name>A0AAV5T3I6_9BILA</name>
<feature type="non-terminal residue" evidence="1">
    <location>
        <position position="1"/>
    </location>
</feature>
<sequence length="66" mass="7371">AHCDLSELKQVCYGDCDKMNISTNSGAMVNCSSNSSKLWFHSTSEAGLYRQWYAVDSIRCQMGGWV</sequence>
<dbReference type="AlphaFoldDB" id="A0AAV5T3I6"/>
<reference evidence="1" key="1">
    <citation type="submission" date="2023-10" db="EMBL/GenBank/DDBJ databases">
        <title>Genome assembly of Pristionchus species.</title>
        <authorList>
            <person name="Yoshida K."/>
            <person name="Sommer R.J."/>
        </authorList>
    </citation>
    <scope>NUCLEOTIDE SEQUENCE</scope>
    <source>
        <strain evidence="1">RS0144</strain>
    </source>
</reference>
<dbReference type="Proteomes" id="UP001432027">
    <property type="component" value="Unassembled WGS sequence"/>
</dbReference>
<keyword evidence="2" id="KW-1185">Reference proteome</keyword>
<accession>A0AAV5T3I6</accession>
<protein>
    <submittedName>
        <fullName evidence="1">Uncharacterized protein</fullName>
    </submittedName>
</protein>
<gene>
    <name evidence="1" type="ORF">PENTCL1PPCAC_12322</name>
</gene>
<evidence type="ECO:0000313" key="1">
    <source>
        <dbReference type="EMBL" id="GMS90147.1"/>
    </source>
</evidence>